<evidence type="ECO:0000256" key="2">
    <source>
        <dbReference type="SAM" id="MobiDB-lite"/>
    </source>
</evidence>
<dbReference type="Pfam" id="PF00240">
    <property type="entry name" value="ubiquitin"/>
    <property type="match status" value="1"/>
</dbReference>
<feature type="domain" description="WLM" evidence="4">
    <location>
        <begin position="138"/>
        <end position="332"/>
    </location>
</feature>
<keyword evidence="6" id="KW-1185">Reference proteome</keyword>
<dbReference type="SUPFAM" id="SSF54236">
    <property type="entry name" value="Ubiquitin-like"/>
    <property type="match status" value="1"/>
</dbReference>
<evidence type="ECO:0000313" key="5">
    <source>
        <dbReference type="EMBL" id="PFH50292.1"/>
    </source>
</evidence>
<evidence type="ECO:0000259" key="3">
    <source>
        <dbReference type="PROSITE" id="PS50053"/>
    </source>
</evidence>
<dbReference type="AlphaFoldDB" id="A0A2A9NRH9"/>
<accession>A0A2A9NRH9</accession>
<dbReference type="SMART" id="SM00213">
    <property type="entry name" value="UBQ"/>
    <property type="match status" value="1"/>
</dbReference>
<dbReference type="OrthoDB" id="49605at2759"/>
<evidence type="ECO:0000256" key="1">
    <source>
        <dbReference type="SAM" id="Coils"/>
    </source>
</evidence>
<dbReference type="GO" id="GO:0070628">
    <property type="term" value="F:proteasome binding"/>
    <property type="evidence" value="ECO:0007669"/>
    <property type="project" value="TreeGrafter"/>
</dbReference>
<evidence type="ECO:0008006" key="7">
    <source>
        <dbReference type="Google" id="ProtNLM"/>
    </source>
</evidence>
<dbReference type="EMBL" id="KZ302007">
    <property type="protein sequence ID" value="PFH50292.1"/>
    <property type="molecule type" value="Genomic_DNA"/>
</dbReference>
<keyword evidence="1" id="KW-0175">Coiled coil</keyword>
<dbReference type="InterPro" id="IPR013536">
    <property type="entry name" value="WLM_dom"/>
</dbReference>
<dbReference type="InterPro" id="IPR029071">
    <property type="entry name" value="Ubiquitin-like_domsf"/>
</dbReference>
<dbReference type="STRING" id="703135.A0A2A9NRH9"/>
<dbReference type="PANTHER" id="PTHR47795:SF1">
    <property type="entry name" value="DNA-DEPENDENT METALLOPROTEASE WSS1 HOMOLOG 2"/>
    <property type="match status" value="1"/>
</dbReference>
<feature type="domain" description="Ubiquitin-like" evidence="3">
    <location>
        <begin position="10"/>
        <end position="81"/>
    </location>
</feature>
<dbReference type="GO" id="GO:0000731">
    <property type="term" value="P:DNA synthesis involved in DNA repair"/>
    <property type="evidence" value="ECO:0007669"/>
    <property type="project" value="InterPro"/>
</dbReference>
<feature type="region of interest" description="Disordered" evidence="2">
    <location>
        <begin position="414"/>
        <end position="480"/>
    </location>
</feature>
<dbReference type="PROSITE" id="PS50053">
    <property type="entry name" value="UBIQUITIN_2"/>
    <property type="match status" value="1"/>
</dbReference>
<evidence type="ECO:0000313" key="6">
    <source>
        <dbReference type="Proteomes" id="UP000242287"/>
    </source>
</evidence>
<feature type="coiled-coil region" evidence="1">
    <location>
        <begin position="317"/>
        <end position="344"/>
    </location>
</feature>
<dbReference type="Pfam" id="PF04081">
    <property type="entry name" value="DNA_pol_delta_4"/>
    <property type="match status" value="1"/>
</dbReference>
<organism evidence="5 6">
    <name type="scientific">Amanita thiersii Skay4041</name>
    <dbReference type="NCBI Taxonomy" id="703135"/>
    <lineage>
        <taxon>Eukaryota</taxon>
        <taxon>Fungi</taxon>
        <taxon>Dikarya</taxon>
        <taxon>Basidiomycota</taxon>
        <taxon>Agaricomycotina</taxon>
        <taxon>Agaricomycetes</taxon>
        <taxon>Agaricomycetidae</taxon>
        <taxon>Agaricales</taxon>
        <taxon>Pluteineae</taxon>
        <taxon>Amanitaceae</taxon>
        <taxon>Amanita</taxon>
    </lineage>
</organism>
<dbReference type="GO" id="GO:0006260">
    <property type="term" value="P:DNA replication"/>
    <property type="evidence" value="ECO:0007669"/>
    <property type="project" value="InterPro"/>
</dbReference>
<protein>
    <recommendedName>
        <fullName evidence="7">WLM domain-containing protein</fullName>
    </recommendedName>
</protein>
<dbReference type="PANTHER" id="PTHR47795">
    <property type="entry name" value="UBIQUITIN AND WLM DOMAIN-CONTAINING METALLOPROTEASE SPCC1442.07C"/>
    <property type="match status" value="1"/>
</dbReference>
<gene>
    <name evidence="5" type="ORF">AMATHDRAFT_48016</name>
</gene>
<dbReference type="PROSITE" id="PS51397">
    <property type="entry name" value="WLM"/>
    <property type="match status" value="1"/>
</dbReference>
<dbReference type="Pfam" id="PF08325">
    <property type="entry name" value="WLM"/>
    <property type="match status" value="1"/>
</dbReference>
<name>A0A2A9NRH9_9AGAR</name>
<proteinExistence type="predicted"/>
<dbReference type="Gene3D" id="3.10.20.90">
    <property type="entry name" value="Phosphatidylinositol 3-kinase Catalytic Subunit, Chain A, domain 1"/>
    <property type="match status" value="1"/>
</dbReference>
<dbReference type="InterPro" id="IPR000626">
    <property type="entry name" value="Ubiquitin-like_dom"/>
</dbReference>
<reference evidence="5 6" key="1">
    <citation type="submission" date="2014-02" db="EMBL/GenBank/DDBJ databases">
        <title>Transposable element dynamics among asymbiotic and ectomycorrhizal Amanita fungi.</title>
        <authorList>
            <consortium name="DOE Joint Genome Institute"/>
            <person name="Hess J."/>
            <person name="Skrede I."/>
            <person name="Wolfe B."/>
            <person name="LaButti K."/>
            <person name="Ohm R.A."/>
            <person name="Grigoriev I.V."/>
            <person name="Pringle A."/>
        </authorList>
    </citation>
    <scope>NUCLEOTIDE SEQUENCE [LARGE SCALE GENOMIC DNA]</scope>
    <source>
        <strain evidence="5 6">SKay4041</strain>
    </source>
</reference>
<feature type="compositionally biased region" description="Basic and acidic residues" evidence="2">
    <location>
        <begin position="423"/>
        <end position="442"/>
    </location>
</feature>
<dbReference type="Proteomes" id="UP000242287">
    <property type="component" value="Unassembled WGS sequence"/>
</dbReference>
<evidence type="ECO:0000259" key="4">
    <source>
        <dbReference type="PROSITE" id="PS51397"/>
    </source>
</evidence>
<dbReference type="InterPro" id="IPR007218">
    <property type="entry name" value="DNA_pol_delta_4"/>
</dbReference>
<sequence length="590" mass="66745">MSSPASEITLSITYRGTQHTLSVPGDASFASLQLQLEKLTSVPPSLQKLLFKGRKATSDNRDEKVTLSEMGIKDGTKIQLLGATQKELGGIQIAESEKRRRDELTRRRANKPSVKVSFVQNGYAIKSRKFITSQVRPTGRPHTLYRFHQITPLPNLPDPPTALAVLNRLSEDPAIKYVMQKHELSVGILTELAPHEHPNLLGLNVNAGVCIKLRLRTDVYDGFRSYREIRRVLCHELTHNIWSDHDENFKEFNSKLNREVAEFELNVTRGAHTLSGLGSDDVYEPLGDMSDLEAEAHVHILGATGGSSSNIQNDSVNERRQRILNATMNRLRQQEEELERQCGNLLPRLDLDWNCVDDRSCCTVLYCTVTLANPLHTHGSPEVFCTHNIISCLEAGHSVVYLFKAQRLDCYSGKPNSRSSSGHSHDEDSEDTLKSTNSEKRGPAMRATKRLRVSDYSGMNEKEDTAEQATRPSLDPNDPKWYQVHRDAKKRMDYVTPSKNVDMNKNFFLHAKERDQNKIHEILLDRGLAESFSRYSSYEYGPCIGVSRIDRWERAEALGLNPPSEIREILSTLEGTEKPEFSQCVFFDEV</sequence>